<keyword evidence="7 11" id="KW-0418">Kinase</keyword>
<dbReference type="InterPro" id="IPR011892">
    <property type="entry name" value="Cyt_kin_arch"/>
</dbReference>
<dbReference type="Pfam" id="PF13189">
    <property type="entry name" value="Cytidylate_kin2"/>
    <property type="match status" value="1"/>
</dbReference>
<name>A0A0W8F3G6_9ZZZZ</name>
<evidence type="ECO:0000256" key="1">
    <source>
        <dbReference type="ARBA" id="ARBA00004496"/>
    </source>
</evidence>
<keyword evidence="5 11" id="KW-0808">Transferase</keyword>
<dbReference type="EC" id="2.7.4.25" evidence="3"/>
<evidence type="ECO:0000256" key="6">
    <source>
        <dbReference type="ARBA" id="ARBA00022741"/>
    </source>
</evidence>
<dbReference type="AlphaFoldDB" id="A0A0W8F3G6"/>
<organism evidence="11">
    <name type="scientific">hydrocarbon metagenome</name>
    <dbReference type="NCBI Taxonomy" id="938273"/>
    <lineage>
        <taxon>unclassified sequences</taxon>
        <taxon>metagenomes</taxon>
        <taxon>ecological metagenomes</taxon>
    </lineage>
</organism>
<comment type="caution">
    <text evidence="11">The sequence shown here is derived from an EMBL/GenBank/DDBJ whole genome shotgun (WGS) entry which is preliminary data.</text>
</comment>
<gene>
    <name evidence="11" type="ORF">ASZ90_014927</name>
</gene>
<comment type="subcellular location">
    <subcellularLocation>
        <location evidence="1">Cytoplasm</location>
    </subcellularLocation>
</comment>
<dbReference type="EMBL" id="LNQE01001558">
    <property type="protein sequence ID" value="KUG15401.1"/>
    <property type="molecule type" value="Genomic_DNA"/>
</dbReference>
<dbReference type="HAMAP" id="MF_00239">
    <property type="entry name" value="Cytidyl_kinase_type2"/>
    <property type="match status" value="1"/>
</dbReference>
<comment type="similarity">
    <text evidence="2">Belongs to the cytidylate kinase family. Type 2 subfamily.</text>
</comment>
<dbReference type="InterPro" id="IPR011994">
    <property type="entry name" value="Cytidylate_kinase_dom"/>
</dbReference>
<evidence type="ECO:0000256" key="9">
    <source>
        <dbReference type="ARBA" id="ARBA00047615"/>
    </source>
</evidence>
<dbReference type="GO" id="GO:0036430">
    <property type="term" value="F:CMP kinase activity"/>
    <property type="evidence" value="ECO:0007669"/>
    <property type="project" value="RHEA"/>
</dbReference>
<dbReference type="GO" id="GO:0036431">
    <property type="term" value="F:dCMP kinase activity"/>
    <property type="evidence" value="ECO:0007669"/>
    <property type="project" value="InterPro"/>
</dbReference>
<dbReference type="SUPFAM" id="SSF52540">
    <property type="entry name" value="P-loop containing nucleoside triphosphate hydrolases"/>
    <property type="match status" value="1"/>
</dbReference>
<evidence type="ECO:0000313" key="11">
    <source>
        <dbReference type="EMBL" id="KUG15401.1"/>
    </source>
</evidence>
<dbReference type="InterPro" id="IPR027417">
    <property type="entry name" value="P-loop_NTPase"/>
</dbReference>
<accession>A0A0W8F3G6</accession>
<dbReference type="Gene3D" id="3.40.50.300">
    <property type="entry name" value="P-loop containing nucleotide triphosphate hydrolases"/>
    <property type="match status" value="1"/>
</dbReference>
<keyword evidence="4" id="KW-0963">Cytoplasm</keyword>
<proteinExistence type="inferred from homology"/>
<evidence type="ECO:0000256" key="5">
    <source>
        <dbReference type="ARBA" id="ARBA00022679"/>
    </source>
</evidence>
<evidence type="ECO:0000256" key="10">
    <source>
        <dbReference type="ARBA" id="ARBA00048478"/>
    </source>
</evidence>
<dbReference type="CDD" id="cd02020">
    <property type="entry name" value="CMPK"/>
    <property type="match status" value="1"/>
</dbReference>
<sequence length="188" mass="20911">MRITVSGLPGSGTTSLARHVAEMLHTGMISAGEVFRQMAQEYGMDLAAFGKRAESDPSFDRLIDERQREIALAHDDIVVEGRLSGWFVREADLKIWLLAPTECRVARIQTRDTIGDPEAAARMTREREACEAQRYQSYYGINIDDLSPYHLVLNSEHWSVEELGAFVSTAVGIIQQRARTGQAESPGS</sequence>
<evidence type="ECO:0000256" key="4">
    <source>
        <dbReference type="ARBA" id="ARBA00022490"/>
    </source>
</evidence>
<dbReference type="GO" id="GO:0005737">
    <property type="term" value="C:cytoplasm"/>
    <property type="evidence" value="ECO:0007669"/>
    <property type="project" value="UniProtKB-SubCell"/>
</dbReference>
<evidence type="ECO:0000256" key="8">
    <source>
        <dbReference type="ARBA" id="ARBA00022840"/>
    </source>
</evidence>
<dbReference type="NCBIfam" id="TIGR02173">
    <property type="entry name" value="cyt_kin_arch"/>
    <property type="match status" value="1"/>
</dbReference>
<comment type="catalytic activity">
    <reaction evidence="10">
        <text>CMP + ATP = CDP + ADP</text>
        <dbReference type="Rhea" id="RHEA:11600"/>
        <dbReference type="ChEBI" id="CHEBI:30616"/>
        <dbReference type="ChEBI" id="CHEBI:58069"/>
        <dbReference type="ChEBI" id="CHEBI:60377"/>
        <dbReference type="ChEBI" id="CHEBI:456216"/>
        <dbReference type="EC" id="2.7.4.25"/>
    </reaction>
</comment>
<keyword evidence="8" id="KW-0067">ATP-binding</keyword>
<keyword evidence="6" id="KW-0547">Nucleotide-binding</keyword>
<comment type="catalytic activity">
    <reaction evidence="9">
        <text>dCMP + ATP = dCDP + ADP</text>
        <dbReference type="Rhea" id="RHEA:25094"/>
        <dbReference type="ChEBI" id="CHEBI:30616"/>
        <dbReference type="ChEBI" id="CHEBI:57566"/>
        <dbReference type="ChEBI" id="CHEBI:58593"/>
        <dbReference type="ChEBI" id="CHEBI:456216"/>
        <dbReference type="EC" id="2.7.4.25"/>
    </reaction>
</comment>
<evidence type="ECO:0000256" key="7">
    <source>
        <dbReference type="ARBA" id="ARBA00022777"/>
    </source>
</evidence>
<evidence type="ECO:0000256" key="3">
    <source>
        <dbReference type="ARBA" id="ARBA00012906"/>
    </source>
</evidence>
<dbReference type="GO" id="GO:0005524">
    <property type="term" value="F:ATP binding"/>
    <property type="evidence" value="ECO:0007669"/>
    <property type="project" value="UniProtKB-KW"/>
</dbReference>
<evidence type="ECO:0000256" key="2">
    <source>
        <dbReference type="ARBA" id="ARBA00011005"/>
    </source>
</evidence>
<reference evidence="11" key="1">
    <citation type="journal article" date="2015" name="Proc. Natl. Acad. Sci. U.S.A.">
        <title>Networks of energetic and metabolic interactions define dynamics in microbial communities.</title>
        <authorList>
            <person name="Embree M."/>
            <person name="Liu J.K."/>
            <person name="Al-Bassam M.M."/>
            <person name="Zengler K."/>
        </authorList>
    </citation>
    <scope>NUCLEOTIDE SEQUENCE</scope>
</reference>
<protein>
    <recommendedName>
        <fullName evidence="3">(d)CMP kinase</fullName>
        <ecNumber evidence="3">2.7.4.25</ecNumber>
    </recommendedName>
</protein>